<proteinExistence type="predicted"/>
<evidence type="ECO:0000313" key="2">
    <source>
        <dbReference type="Proteomes" id="UP000268696"/>
    </source>
</evidence>
<dbReference type="AlphaFoldDB" id="A0A3G7U770"/>
<name>A0A3G7U770_9PSED</name>
<dbReference type="Proteomes" id="UP000268696">
    <property type="component" value="Chromosome"/>
</dbReference>
<evidence type="ECO:0000313" key="1">
    <source>
        <dbReference type="EMBL" id="AZE54532.1"/>
    </source>
</evidence>
<accession>A0A3G7U770</accession>
<gene>
    <name evidence="1" type="ORF">C4K03_2377</name>
</gene>
<organism evidence="1 2">
    <name type="scientific">Pseudomonas synxantha</name>
    <dbReference type="NCBI Taxonomy" id="47883"/>
    <lineage>
        <taxon>Bacteria</taxon>
        <taxon>Pseudomonadati</taxon>
        <taxon>Pseudomonadota</taxon>
        <taxon>Gammaproteobacteria</taxon>
        <taxon>Pseudomonadales</taxon>
        <taxon>Pseudomonadaceae</taxon>
        <taxon>Pseudomonas</taxon>
    </lineage>
</organism>
<protein>
    <submittedName>
        <fullName evidence="1">Uncharacterized protein</fullName>
    </submittedName>
</protein>
<dbReference type="EMBL" id="CP027754">
    <property type="protein sequence ID" value="AZE54532.1"/>
    <property type="molecule type" value="Genomic_DNA"/>
</dbReference>
<sequence>MRGVLEPAPGVPLRHAEAVFRRPARQHAQVAAIFKATAPRR</sequence>
<reference evidence="1 2" key="1">
    <citation type="submission" date="2018-03" db="EMBL/GenBank/DDBJ databases">
        <title>Diversity of phytobeneficial traits revealed by whole-genome analysis of worldwide-isolated phenazine-producing Pseudomonas spp.</title>
        <authorList>
            <person name="Biessy A."/>
            <person name="Novinscak A."/>
            <person name="Blom J."/>
            <person name="Leger G."/>
            <person name="Thomashow L.S."/>
            <person name="Cazorla F.M."/>
            <person name="Josic D."/>
            <person name="Filion M."/>
        </authorList>
    </citation>
    <scope>NUCLEOTIDE SEQUENCE [LARGE SCALE GENOMIC DNA]</scope>
    <source>
        <strain evidence="1 2">30B</strain>
    </source>
</reference>